<gene>
    <name evidence="3" type="ORF">Airi02_040120</name>
</gene>
<feature type="coiled-coil region" evidence="1">
    <location>
        <begin position="92"/>
        <end position="123"/>
    </location>
</feature>
<evidence type="ECO:0000256" key="2">
    <source>
        <dbReference type="SAM" id="MobiDB-lite"/>
    </source>
</evidence>
<keyword evidence="4" id="KW-1185">Reference proteome</keyword>
<evidence type="ECO:0000313" key="4">
    <source>
        <dbReference type="Proteomes" id="UP001165074"/>
    </source>
</evidence>
<accession>A0A9W6S2Q3</accession>
<dbReference type="AlphaFoldDB" id="A0A9W6S2Q3"/>
<dbReference type="Pfam" id="PF19776">
    <property type="entry name" value="DUF6262"/>
    <property type="match status" value="1"/>
</dbReference>
<evidence type="ECO:0000313" key="3">
    <source>
        <dbReference type="EMBL" id="GLY86083.1"/>
    </source>
</evidence>
<feature type="region of interest" description="Disordered" evidence="2">
    <location>
        <begin position="69"/>
        <end position="88"/>
    </location>
</feature>
<sequence length="135" mass="15276">MNDRRVEVLHAATRRRRENAEKAVQKAIREAHKTSAPITITAIAAAARVSTDFIYRHLVLRPQVEALRRSRRTAGPEPADHPDAEAAESTLVRRLTQQLATERRKHREEAAELRAALEAAHGELLILRRRAEEQG</sequence>
<evidence type="ECO:0000256" key="1">
    <source>
        <dbReference type="SAM" id="Coils"/>
    </source>
</evidence>
<proteinExistence type="predicted"/>
<keyword evidence="1" id="KW-0175">Coiled coil</keyword>
<dbReference type="EMBL" id="BSTK01000005">
    <property type="protein sequence ID" value="GLY86083.1"/>
    <property type="molecule type" value="Genomic_DNA"/>
</dbReference>
<dbReference type="RefSeq" id="WP_285573596.1">
    <property type="nucleotide sequence ID" value="NZ_BSTK01000005.1"/>
</dbReference>
<dbReference type="InterPro" id="IPR046229">
    <property type="entry name" value="TnpC-like"/>
</dbReference>
<dbReference type="Proteomes" id="UP001165074">
    <property type="component" value="Unassembled WGS sequence"/>
</dbReference>
<organism evidence="3 4">
    <name type="scientific">Actinoallomurus iriomotensis</name>
    <dbReference type="NCBI Taxonomy" id="478107"/>
    <lineage>
        <taxon>Bacteria</taxon>
        <taxon>Bacillati</taxon>
        <taxon>Actinomycetota</taxon>
        <taxon>Actinomycetes</taxon>
        <taxon>Streptosporangiales</taxon>
        <taxon>Thermomonosporaceae</taxon>
        <taxon>Actinoallomurus</taxon>
    </lineage>
</organism>
<comment type="caution">
    <text evidence="3">The sequence shown here is derived from an EMBL/GenBank/DDBJ whole genome shotgun (WGS) entry which is preliminary data.</text>
</comment>
<evidence type="ECO:0008006" key="5">
    <source>
        <dbReference type="Google" id="ProtNLM"/>
    </source>
</evidence>
<protein>
    <recommendedName>
        <fullName evidence="5">Transposase</fullName>
    </recommendedName>
</protein>
<name>A0A9W6S2Q3_9ACTN</name>
<reference evidence="3" key="1">
    <citation type="submission" date="2023-03" db="EMBL/GenBank/DDBJ databases">
        <title>Actinoallomurus iriomotensis NBRC 103684.</title>
        <authorList>
            <person name="Ichikawa N."/>
            <person name="Sato H."/>
            <person name="Tonouchi N."/>
        </authorList>
    </citation>
    <scope>NUCLEOTIDE SEQUENCE</scope>
    <source>
        <strain evidence="3">NBRC 103684</strain>
    </source>
</reference>